<dbReference type="AlphaFoldDB" id="A0A3A6R240"/>
<dbReference type="PROSITE" id="PS51930">
    <property type="entry name" value="BMC_2"/>
    <property type="match status" value="1"/>
</dbReference>
<evidence type="ECO:0000256" key="3">
    <source>
        <dbReference type="PROSITE-ProRule" id="PRU01278"/>
    </source>
</evidence>
<evidence type="ECO:0000313" key="6">
    <source>
        <dbReference type="Proteomes" id="UP000273252"/>
    </source>
</evidence>
<dbReference type="SUPFAM" id="SSF143414">
    <property type="entry name" value="CcmK-like"/>
    <property type="match status" value="1"/>
</dbReference>
<comment type="caution">
    <text evidence="5">The sequence shown here is derived from an EMBL/GenBank/DDBJ whole genome shotgun (WGS) entry which is preliminary data.</text>
</comment>
<organism evidence="5 6">
    <name type="scientific">Vibrio sinensis</name>
    <dbReference type="NCBI Taxonomy" id="2302434"/>
    <lineage>
        <taxon>Bacteria</taxon>
        <taxon>Pseudomonadati</taxon>
        <taxon>Pseudomonadota</taxon>
        <taxon>Gammaproteobacteria</taxon>
        <taxon>Vibrionales</taxon>
        <taxon>Vibrionaceae</taxon>
        <taxon>Vibrio</taxon>
    </lineage>
</organism>
<feature type="domain" description="BMC" evidence="4">
    <location>
        <begin position="4"/>
        <end position="89"/>
    </location>
</feature>
<gene>
    <name evidence="5" type="ORF">DZ860_00420</name>
</gene>
<dbReference type="SMART" id="SM00877">
    <property type="entry name" value="BMC"/>
    <property type="match status" value="1"/>
</dbReference>
<evidence type="ECO:0000256" key="1">
    <source>
        <dbReference type="ARBA" id="ARBA00024322"/>
    </source>
</evidence>
<dbReference type="PANTHER" id="PTHR33941:SF11">
    <property type="entry name" value="BACTERIAL MICROCOMPARTMENT SHELL PROTEIN PDUJ"/>
    <property type="match status" value="1"/>
</dbReference>
<dbReference type="InterPro" id="IPR050575">
    <property type="entry name" value="BMC_shell"/>
</dbReference>
<evidence type="ECO:0000313" key="5">
    <source>
        <dbReference type="EMBL" id="RJX75187.1"/>
    </source>
</evidence>
<accession>A0A3A6R240</accession>
<dbReference type="GO" id="GO:0031469">
    <property type="term" value="C:bacterial microcompartment"/>
    <property type="evidence" value="ECO:0007669"/>
    <property type="project" value="UniProtKB-SubCell"/>
</dbReference>
<proteinExistence type="inferred from homology"/>
<dbReference type="PANTHER" id="PTHR33941">
    <property type="entry name" value="PROPANEDIOL UTILIZATION PROTEIN PDUA"/>
    <property type="match status" value="1"/>
</dbReference>
<evidence type="ECO:0000259" key="4">
    <source>
        <dbReference type="PROSITE" id="PS51930"/>
    </source>
</evidence>
<dbReference type="InterPro" id="IPR037233">
    <property type="entry name" value="CcmK-like_sf"/>
</dbReference>
<comment type="subcellular location">
    <subcellularLocation>
        <location evidence="1">Bacterial microcompartment</location>
    </subcellularLocation>
</comment>
<dbReference type="Gene3D" id="3.30.70.1710">
    <property type="match status" value="1"/>
</dbReference>
<protein>
    <submittedName>
        <fullName evidence="5">BMC domain-containing protein</fullName>
    </submittedName>
</protein>
<comment type="similarity">
    <text evidence="3">Belongs to the bacterial microcompartments protein family.</text>
</comment>
<evidence type="ECO:0000256" key="2">
    <source>
        <dbReference type="ARBA" id="ARBA00024446"/>
    </source>
</evidence>
<dbReference type="EMBL" id="QVMU01000001">
    <property type="protein sequence ID" value="RJX75187.1"/>
    <property type="molecule type" value="Genomic_DNA"/>
</dbReference>
<name>A0A3A6R240_9VIBR</name>
<dbReference type="RefSeq" id="WP_120028943.1">
    <property type="nucleotide sequence ID" value="NZ_QVMU01000001.1"/>
</dbReference>
<dbReference type="InterPro" id="IPR044872">
    <property type="entry name" value="CcmK/CsoS1_BMC"/>
</dbReference>
<dbReference type="Proteomes" id="UP000273252">
    <property type="component" value="Unassembled WGS sequence"/>
</dbReference>
<dbReference type="Pfam" id="PF00936">
    <property type="entry name" value="BMC"/>
    <property type="match status" value="1"/>
</dbReference>
<reference evidence="5 6" key="1">
    <citation type="submission" date="2018-08" db="EMBL/GenBank/DDBJ databases">
        <title>Vibrio isolated from the Eastern China Marginal Seas.</title>
        <authorList>
            <person name="Li Y."/>
        </authorList>
    </citation>
    <scope>NUCLEOTIDE SEQUENCE [LARGE SCALE GENOMIC DNA]</scope>
    <source>
        <strain evidence="5 6">BEI233</strain>
    </source>
</reference>
<sequence length="169" mass="18354">MKKSYGFVEVHGLALAITVADAMVKSANVELIGTENANGIAWIQIKVMGDVGAVKAAVDVGSSLARKNNGLVAFRVIARPDAELMSLLTEVVPVEPVLAERVNEIDQGVEQKRIDTEELIIKLPEAKVLEPKEQVETVAEEVEPGLEIMAETVKRDSKKNAPKRKRSSK</sequence>
<dbReference type="InterPro" id="IPR000249">
    <property type="entry name" value="BMC_dom"/>
</dbReference>
<dbReference type="OrthoDB" id="9812608at2"/>
<keyword evidence="6" id="KW-1185">Reference proteome</keyword>
<keyword evidence="2" id="KW-1283">Bacterial microcompartment</keyword>